<dbReference type="InterPro" id="IPR036837">
    <property type="entry name" value="Cation_efflux_CTD_sf"/>
</dbReference>
<dbReference type="EMBL" id="QGDI01000006">
    <property type="protein sequence ID" value="PWJ12731.1"/>
    <property type="molecule type" value="Genomic_DNA"/>
</dbReference>
<reference evidence="10 11" key="1">
    <citation type="submission" date="2018-05" db="EMBL/GenBank/DDBJ databases">
        <title>The Hungate 1000. A catalogue of reference genomes from the rumen microbiome.</title>
        <authorList>
            <person name="Kelly W."/>
        </authorList>
    </citation>
    <scope>NUCLEOTIDE SEQUENCE [LARGE SCALE GENOMIC DNA]</scope>
    <source>
        <strain evidence="10 11">SAb67</strain>
    </source>
</reference>
<dbReference type="GO" id="GO:0016020">
    <property type="term" value="C:membrane"/>
    <property type="evidence" value="ECO:0007669"/>
    <property type="project" value="UniProtKB-SubCell"/>
</dbReference>
<keyword evidence="5 7" id="KW-1133">Transmembrane helix</keyword>
<dbReference type="GO" id="GO:0008324">
    <property type="term" value="F:monoatomic cation transmembrane transporter activity"/>
    <property type="evidence" value="ECO:0007669"/>
    <property type="project" value="InterPro"/>
</dbReference>
<evidence type="ECO:0000313" key="11">
    <source>
        <dbReference type="Proteomes" id="UP000245720"/>
    </source>
</evidence>
<evidence type="ECO:0000256" key="3">
    <source>
        <dbReference type="ARBA" id="ARBA00022448"/>
    </source>
</evidence>
<dbReference type="InterPro" id="IPR027469">
    <property type="entry name" value="Cation_efflux_TMD_sf"/>
</dbReference>
<evidence type="ECO:0000256" key="4">
    <source>
        <dbReference type="ARBA" id="ARBA00022692"/>
    </source>
</evidence>
<gene>
    <name evidence="10" type="ORF">IE37_01816</name>
</gene>
<dbReference type="SUPFAM" id="SSF161111">
    <property type="entry name" value="Cation efflux protein transmembrane domain-like"/>
    <property type="match status" value="1"/>
</dbReference>
<comment type="caution">
    <text evidence="10">The sequence shown here is derived from an EMBL/GenBank/DDBJ whole genome shotgun (WGS) entry which is preliminary data.</text>
</comment>
<feature type="domain" description="Cation efflux protein cytoplasmic" evidence="9">
    <location>
        <begin position="210"/>
        <end position="275"/>
    </location>
</feature>
<dbReference type="InterPro" id="IPR027470">
    <property type="entry name" value="Cation_efflux_CTD"/>
</dbReference>
<evidence type="ECO:0000256" key="7">
    <source>
        <dbReference type="SAM" id="Phobius"/>
    </source>
</evidence>
<dbReference type="InterPro" id="IPR002524">
    <property type="entry name" value="Cation_efflux"/>
</dbReference>
<proteinExistence type="inferred from homology"/>
<dbReference type="RefSeq" id="WP_109726577.1">
    <property type="nucleotide sequence ID" value="NZ_QGDI01000006.1"/>
</dbReference>
<keyword evidence="3" id="KW-0813">Transport</keyword>
<dbReference type="Proteomes" id="UP000245720">
    <property type="component" value="Unassembled WGS sequence"/>
</dbReference>
<dbReference type="InterPro" id="IPR058533">
    <property type="entry name" value="Cation_efflux_TM"/>
</dbReference>
<feature type="domain" description="Cation efflux protein transmembrane" evidence="8">
    <location>
        <begin position="12"/>
        <end position="203"/>
    </location>
</feature>
<evidence type="ECO:0000313" key="10">
    <source>
        <dbReference type="EMBL" id="PWJ12731.1"/>
    </source>
</evidence>
<keyword evidence="4 7" id="KW-0812">Transmembrane</keyword>
<dbReference type="Pfam" id="PF16916">
    <property type="entry name" value="ZT_dimer"/>
    <property type="match status" value="1"/>
</dbReference>
<evidence type="ECO:0000259" key="8">
    <source>
        <dbReference type="Pfam" id="PF01545"/>
    </source>
</evidence>
<dbReference type="Gene3D" id="3.30.70.1350">
    <property type="entry name" value="Cation efflux protein, cytoplasmic domain"/>
    <property type="match status" value="1"/>
</dbReference>
<evidence type="ECO:0000256" key="1">
    <source>
        <dbReference type="ARBA" id="ARBA00004141"/>
    </source>
</evidence>
<keyword evidence="6 7" id="KW-0472">Membrane</keyword>
<dbReference type="AlphaFoldDB" id="A0A315XZ93"/>
<dbReference type="OrthoDB" id="9806522at2"/>
<organism evidence="10 11">
    <name type="scientific">Ruminococcus flavefaciens</name>
    <dbReference type="NCBI Taxonomy" id="1265"/>
    <lineage>
        <taxon>Bacteria</taxon>
        <taxon>Bacillati</taxon>
        <taxon>Bacillota</taxon>
        <taxon>Clostridia</taxon>
        <taxon>Eubacteriales</taxon>
        <taxon>Oscillospiraceae</taxon>
        <taxon>Ruminococcus</taxon>
    </lineage>
</organism>
<dbReference type="SUPFAM" id="SSF160240">
    <property type="entry name" value="Cation efflux protein cytoplasmic domain-like"/>
    <property type="match status" value="1"/>
</dbReference>
<feature type="transmembrane region" description="Helical" evidence="7">
    <location>
        <begin position="74"/>
        <end position="93"/>
    </location>
</feature>
<evidence type="ECO:0000259" key="9">
    <source>
        <dbReference type="Pfam" id="PF16916"/>
    </source>
</evidence>
<evidence type="ECO:0000256" key="5">
    <source>
        <dbReference type="ARBA" id="ARBA00022989"/>
    </source>
</evidence>
<name>A0A315XZ93_RUMFL</name>
<comment type="subcellular location">
    <subcellularLocation>
        <location evidence="1">Membrane</location>
        <topology evidence="1">Multi-pass membrane protein</topology>
    </subcellularLocation>
</comment>
<evidence type="ECO:0000256" key="6">
    <source>
        <dbReference type="ARBA" id="ARBA00023136"/>
    </source>
</evidence>
<accession>A0A315XZ93</accession>
<dbReference type="PANTHER" id="PTHR43840">
    <property type="entry name" value="MITOCHONDRIAL METAL TRANSPORTER 1-RELATED"/>
    <property type="match status" value="1"/>
</dbReference>
<feature type="transmembrane region" description="Helical" evidence="7">
    <location>
        <begin position="113"/>
        <end position="133"/>
    </location>
</feature>
<dbReference type="InterPro" id="IPR050291">
    <property type="entry name" value="CDF_Transporter"/>
</dbReference>
<dbReference type="PANTHER" id="PTHR43840:SF50">
    <property type="entry name" value="MANGANESE EFFLUX SYSTEM PROTEIN MNES"/>
    <property type="match status" value="1"/>
</dbReference>
<dbReference type="Gene3D" id="1.20.1510.10">
    <property type="entry name" value="Cation efflux protein transmembrane domain"/>
    <property type="match status" value="1"/>
</dbReference>
<protein>
    <submittedName>
        <fullName evidence="10">Cation diffusion facilitator family transporter</fullName>
    </submittedName>
</protein>
<comment type="similarity">
    <text evidence="2">Belongs to the cation diffusion facilitator (CDF) transporter (TC 2.A.4) family.</text>
</comment>
<feature type="transmembrane region" description="Helical" evidence="7">
    <location>
        <begin position="153"/>
        <end position="172"/>
    </location>
</feature>
<dbReference type="Pfam" id="PF01545">
    <property type="entry name" value="Cation_efflux"/>
    <property type="match status" value="1"/>
</dbReference>
<feature type="transmembrane region" description="Helical" evidence="7">
    <location>
        <begin position="12"/>
        <end position="39"/>
    </location>
</feature>
<evidence type="ECO:0000256" key="2">
    <source>
        <dbReference type="ARBA" id="ARBA00008114"/>
    </source>
</evidence>
<dbReference type="STRING" id="1265.SAMN02910280_1005"/>
<dbReference type="FunFam" id="1.20.1510.10:FF:000006">
    <property type="entry name" value="Divalent cation efflux transporter"/>
    <property type="match status" value="1"/>
</dbReference>
<dbReference type="NCBIfam" id="TIGR01297">
    <property type="entry name" value="CDF"/>
    <property type="match status" value="1"/>
</dbReference>
<sequence>MNRDKVIIRTSIIGILANIFLASFKAVVGILSSSIAIVLDAVNNLSDALSSVITIIGTKLAGKRPDKNHPYGYGRIENLSATLIAVIVLYAGVTSLVESIKKMIHPSVPDYSAAAIVIVATAVLVKILLGLFVKKKGESVNSDSLISSGKDALLDSVISASTLVAAAVYLIFNIRTEAWLGAVISLVIIKSGLEMLGDSLSNIIGKRISSELSKEIKQTVTSFPEVQGAYDLLLHSYGPDLMIGSVHIEVPDTMPVAELDKLEHRITEKVLAEHSVILTGISVYAVNTQSDRAAQIYGDIRRNVMSHEYLLQIHGFYLDEEHKTIHFDIIIDFAAPDANELYRHILTETQEAYPDYTVSITLDTDVSD</sequence>